<evidence type="ECO:0000313" key="2">
    <source>
        <dbReference type="Proteomes" id="UP000799757"/>
    </source>
</evidence>
<name>A0A6A6WY45_9PLEO</name>
<dbReference type="OrthoDB" id="25896at2759"/>
<dbReference type="AlphaFoldDB" id="A0A6A6WY45"/>
<keyword evidence="2" id="KW-1185">Reference proteome</keyword>
<protein>
    <submittedName>
        <fullName evidence="1">Uncharacterized protein</fullName>
    </submittedName>
</protein>
<gene>
    <name evidence="1" type="ORF">K505DRAFT_366109</name>
</gene>
<proteinExistence type="predicted"/>
<dbReference type="Proteomes" id="UP000799757">
    <property type="component" value="Unassembled WGS sequence"/>
</dbReference>
<evidence type="ECO:0000313" key="1">
    <source>
        <dbReference type="EMBL" id="KAF2788851.1"/>
    </source>
</evidence>
<organism evidence="1 2">
    <name type="scientific">Melanomma pulvis-pyrius CBS 109.77</name>
    <dbReference type="NCBI Taxonomy" id="1314802"/>
    <lineage>
        <taxon>Eukaryota</taxon>
        <taxon>Fungi</taxon>
        <taxon>Dikarya</taxon>
        <taxon>Ascomycota</taxon>
        <taxon>Pezizomycotina</taxon>
        <taxon>Dothideomycetes</taxon>
        <taxon>Pleosporomycetidae</taxon>
        <taxon>Pleosporales</taxon>
        <taxon>Melanommataceae</taxon>
        <taxon>Melanomma</taxon>
    </lineage>
</organism>
<accession>A0A6A6WY45</accession>
<sequence length="198" mass="21698">MSGAEIAGLVLGTAGLVPIFREGFRLVQSYRQRRRARLLGFMTPGTTALENETRNGETMIANRYEGFYAAYGDDFARGDGISRDSLEDLIIQLQHGLILELQRTQDGAKINGLSRVVTVTITSRVGTLSALSELAQRLAATMPIESISLARPGQYDPFNLQRLTISRATPSEISDSQAVSLETLTLKRNPPRELQTGD</sequence>
<dbReference type="EMBL" id="MU002181">
    <property type="protein sequence ID" value="KAF2788851.1"/>
    <property type="molecule type" value="Genomic_DNA"/>
</dbReference>
<reference evidence="1" key="1">
    <citation type="journal article" date="2020" name="Stud. Mycol.">
        <title>101 Dothideomycetes genomes: a test case for predicting lifestyles and emergence of pathogens.</title>
        <authorList>
            <person name="Haridas S."/>
            <person name="Albert R."/>
            <person name="Binder M."/>
            <person name="Bloem J."/>
            <person name="Labutti K."/>
            <person name="Salamov A."/>
            <person name="Andreopoulos B."/>
            <person name="Baker S."/>
            <person name="Barry K."/>
            <person name="Bills G."/>
            <person name="Bluhm B."/>
            <person name="Cannon C."/>
            <person name="Castanera R."/>
            <person name="Culley D."/>
            <person name="Daum C."/>
            <person name="Ezra D."/>
            <person name="Gonzalez J."/>
            <person name="Henrissat B."/>
            <person name="Kuo A."/>
            <person name="Liang C."/>
            <person name="Lipzen A."/>
            <person name="Lutzoni F."/>
            <person name="Magnuson J."/>
            <person name="Mondo S."/>
            <person name="Nolan M."/>
            <person name="Ohm R."/>
            <person name="Pangilinan J."/>
            <person name="Park H.-J."/>
            <person name="Ramirez L."/>
            <person name="Alfaro M."/>
            <person name="Sun H."/>
            <person name="Tritt A."/>
            <person name="Yoshinaga Y."/>
            <person name="Zwiers L.-H."/>
            <person name="Turgeon B."/>
            <person name="Goodwin S."/>
            <person name="Spatafora J."/>
            <person name="Crous P."/>
            <person name="Grigoriev I."/>
        </authorList>
    </citation>
    <scope>NUCLEOTIDE SEQUENCE</scope>
    <source>
        <strain evidence="1">CBS 109.77</strain>
    </source>
</reference>